<gene>
    <name evidence="5" type="ordered locus">Tresu_0090</name>
</gene>
<proteinExistence type="inferred from homology"/>
<dbReference type="EMBL" id="CP002631">
    <property type="protein sequence ID" value="AEB13060.1"/>
    <property type="molecule type" value="Genomic_DNA"/>
</dbReference>
<evidence type="ECO:0000256" key="3">
    <source>
        <dbReference type="ARBA" id="ARBA00022777"/>
    </source>
</evidence>
<reference evidence="6" key="2">
    <citation type="submission" date="2011-04" db="EMBL/GenBank/DDBJ databases">
        <title>The complete genome of chromosome of Treponema succinifaciens DSM 2489.</title>
        <authorList>
            <person name="Lucas S."/>
            <person name="Copeland A."/>
            <person name="Lapidus A."/>
            <person name="Bruce D."/>
            <person name="Goodwin L."/>
            <person name="Pitluck S."/>
            <person name="Peters L."/>
            <person name="Kyrpides N."/>
            <person name="Mavromatis K."/>
            <person name="Ivanova N."/>
            <person name="Ovchinnikova G."/>
            <person name="Teshima H."/>
            <person name="Detter J.C."/>
            <person name="Tapia R."/>
            <person name="Han C."/>
            <person name="Land M."/>
            <person name="Hauser L."/>
            <person name="Markowitz V."/>
            <person name="Cheng J.-F."/>
            <person name="Hugenholtz P."/>
            <person name="Woyke T."/>
            <person name="Wu D."/>
            <person name="Gronow S."/>
            <person name="Wellnitz S."/>
            <person name="Brambilla E."/>
            <person name="Klenk H.-P."/>
            <person name="Eisen J.A."/>
        </authorList>
    </citation>
    <scope>NUCLEOTIDE SEQUENCE [LARGE SCALE GENOMIC DNA]</scope>
    <source>
        <strain evidence="6">ATCC 33096 / DSM 2489 / 6091</strain>
    </source>
</reference>
<evidence type="ECO:0000256" key="2">
    <source>
        <dbReference type="ARBA" id="ARBA00022679"/>
    </source>
</evidence>
<evidence type="ECO:0000256" key="1">
    <source>
        <dbReference type="ARBA" id="ARBA00010688"/>
    </source>
</evidence>
<reference evidence="5 6" key="1">
    <citation type="journal article" date="2011" name="Stand. Genomic Sci.">
        <title>Complete genome sequence of Treponema succinifaciens type strain (6091).</title>
        <authorList>
            <person name="Han C."/>
            <person name="Gronow S."/>
            <person name="Teshima H."/>
            <person name="Lapidus A."/>
            <person name="Nolan M."/>
            <person name="Lucas S."/>
            <person name="Hammon N."/>
            <person name="Deshpande S."/>
            <person name="Cheng J.F."/>
            <person name="Zeytun A."/>
            <person name="Tapia R."/>
            <person name="Goodwin L."/>
            <person name="Pitluck S."/>
            <person name="Liolios K."/>
            <person name="Pagani I."/>
            <person name="Ivanova N."/>
            <person name="Mavromatis K."/>
            <person name="Mikhailova N."/>
            <person name="Huntemann M."/>
            <person name="Pati A."/>
            <person name="Chen A."/>
            <person name="Palaniappan K."/>
            <person name="Land M."/>
            <person name="Hauser L."/>
            <person name="Brambilla E.M."/>
            <person name="Rohde M."/>
            <person name="Goker M."/>
            <person name="Woyke T."/>
            <person name="Bristow J."/>
            <person name="Eisen J.A."/>
            <person name="Markowitz V."/>
            <person name="Hugenholtz P."/>
            <person name="Kyrpides N.C."/>
            <person name="Klenk H.P."/>
            <person name="Detter J.C."/>
        </authorList>
    </citation>
    <scope>NUCLEOTIDE SEQUENCE [LARGE SCALE GENOMIC DNA]</scope>
    <source>
        <strain evidence="6">ATCC 33096 / DSM 2489 / 6091</strain>
    </source>
</reference>
<dbReference type="STRING" id="869209.Tresu_0090"/>
<dbReference type="InterPro" id="IPR029056">
    <property type="entry name" value="Ribokinase-like"/>
</dbReference>
<comment type="similarity">
    <text evidence="1">Belongs to the carbohydrate kinase PfkB family.</text>
</comment>
<sequence length="339" mass="37695">MKIITFGELLLRLQPEGYYRFVQVDKMTSTFGGAEANVAVSLANFGEDSFFVTKLPCHEIGQSAVNSLRRFGVKTEYIVRGGNRVGIYFNERGASQRPSKCIYDRAGSAIALSQKSDFDWNKILEGADWFHFTGVTPALGGELPEICIEACKTANAKRIPVSCDLNYRSKLWSKQQAKETMEKIAPYIDICISNEEDAMDVFGISADDTDIENGKLSKEGYKNVARKLSEKYGFKKVAITLRSSINASRNKWAALFYDGTDCFFSREYDMAIVDRLGGGDSFCAGLIYSILRNENSQRAVEFASAASCLKHSIEGDFNMVSVEEVEHLAHGDSSGRIQR</sequence>
<dbReference type="PANTHER" id="PTHR43320">
    <property type="entry name" value="SUGAR KINASE"/>
    <property type="match status" value="1"/>
</dbReference>
<keyword evidence="6" id="KW-1185">Reference proteome</keyword>
<keyword evidence="2" id="KW-0808">Transferase</keyword>
<evidence type="ECO:0000313" key="5">
    <source>
        <dbReference type="EMBL" id="AEB13060.1"/>
    </source>
</evidence>
<dbReference type="CDD" id="cd01166">
    <property type="entry name" value="KdgK"/>
    <property type="match status" value="1"/>
</dbReference>
<name>F2NU96_TRES6</name>
<organism evidence="5 6">
    <name type="scientific">Treponema succinifaciens (strain ATCC 33096 / DSM 2489 / 6091)</name>
    <dbReference type="NCBI Taxonomy" id="869209"/>
    <lineage>
        <taxon>Bacteria</taxon>
        <taxon>Pseudomonadati</taxon>
        <taxon>Spirochaetota</taxon>
        <taxon>Spirochaetia</taxon>
        <taxon>Spirochaetales</taxon>
        <taxon>Treponemataceae</taxon>
        <taxon>Treponema</taxon>
    </lineage>
</organism>
<protein>
    <submittedName>
        <fullName evidence="5">PfkB domain protein</fullName>
    </submittedName>
</protein>
<dbReference type="InterPro" id="IPR011611">
    <property type="entry name" value="PfkB_dom"/>
</dbReference>
<evidence type="ECO:0000259" key="4">
    <source>
        <dbReference type="Pfam" id="PF00294"/>
    </source>
</evidence>
<dbReference type="eggNOG" id="COG0524">
    <property type="taxonomic scope" value="Bacteria"/>
</dbReference>
<dbReference type="Pfam" id="PF00294">
    <property type="entry name" value="PfkB"/>
    <property type="match status" value="1"/>
</dbReference>
<accession>F2NU96</accession>
<dbReference type="GO" id="GO:0016301">
    <property type="term" value="F:kinase activity"/>
    <property type="evidence" value="ECO:0007669"/>
    <property type="project" value="UniProtKB-KW"/>
</dbReference>
<dbReference type="AlphaFoldDB" id="F2NU96"/>
<keyword evidence="3" id="KW-0418">Kinase</keyword>
<dbReference type="RefSeq" id="WP_013700371.1">
    <property type="nucleotide sequence ID" value="NC_015385.1"/>
</dbReference>
<dbReference type="SUPFAM" id="SSF53613">
    <property type="entry name" value="Ribokinase-like"/>
    <property type="match status" value="1"/>
</dbReference>
<dbReference type="Gene3D" id="3.40.1190.20">
    <property type="match status" value="1"/>
</dbReference>
<dbReference type="PANTHER" id="PTHR43320:SF2">
    <property type="entry name" value="2-DEHYDRO-3-DEOXYGLUCONOKINASE_2-DEHYDRO-3-DEOXYGALACTONOKINASE"/>
    <property type="match status" value="1"/>
</dbReference>
<dbReference type="OrthoDB" id="9813569at2"/>
<dbReference type="HOGENOM" id="CLU_027634_0_1_12"/>
<dbReference type="Proteomes" id="UP000006852">
    <property type="component" value="Chromosome"/>
</dbReference>
<feature type="domain" description="Carbohydrate kinase PfkB" evidence="4">
    <location>
        <begin position="3"/>
        <end position="310"/>
    </location>
</feature>
<dbReference type="KEGG" id="tsu:Tresu_0090"/>
<evidence type="ECO:0000313" key="6">
    <source>
        <dbReference type="Proteomes" id="UP000006852"/>
    </source>
</evidence>
<dbReference type="InterPro" id="IPR052700">
    <property type="entry name" value="Carb_kinase_PfkB-like"/>
</dbReference>
<dbReference type="GeneID" id="302997339"/>